<organism evidence="2 3">
    <name type="scientific">Paenibacillus glycanilyticus</name>
    <dbReference type="NCBI Taxonomy" id="126569"/>
    <lineage>
        <taxon>Bacteria</taxon>
        <taxon>Bacillati</taxon>
        <taxon>Bacillota</taxon>
        <taxon>Bacilli</taxon>
        <taxon>Bacillales</taxon>
        <taxon>Paenibacillaceae</taxon>
        <taxon>Paenibacillus</taxon>
    </lineage>
</organism>
<dbReference type="Proteomes" id="UP001285921">
    <property type="component" value="Unassembled WGS sequence"/>
</dbReference>
<protein>
    <recommendedName>
        <fullName evidence="4">Lipoprotein</fullName>
    </recommendedName>
</protein>
<evidence type="ECO:0000313" key="2">
    <source>
        <dbReference type="EMBL" id="GMK43724.1"/>
    </source>
</evidence>
<feature type="signal peptide" evidence="1">
    <location>
        <begin position="1"/>
        <end position="25"/>
    </location>
</feature>
<accession>A0ABQ6NI63</accession>
<evidence type="ECO:0000256" key="1">
    <source>
        <dbReference type="SAM" id="SignalP"/>
    </source>
</evidence>
<feature type="chain" id="PRO_5046063814" description="Lipoprotein" evidence="1">
    <location>
        <begin position="26"/>
        <end position="191"/>
    </location>
</feature>
<reference evidence="2 3" key="1">
    <citation type="submission" date="2023-05" db="EMBL/GenBank/DDBJ databases">
        <title>Draft genome of Paenibacillus sp. CCS26.</title>
        <authorList>
            <person name="Akita H."/>
            <person name="Shinto Y."/>
            <person name="Kimura Z."/>
        </authorList>
    </citation>
    <scope>NUCLEOTIDE SEQUENCE [LARGE SCALE GENOMIC DNA]</scope>
    <source>
        <strain evidence="2 3">CCS26</strain>
    </source>
</reference>
<gene>
    <name evidence="2" type="ORF">PghCCS26_08510</name>
</gene>
<dbReference type="EMBL" id="BTCL01000002">
    <property type="protein sequence ID" value="GMK43724.1"/>
    <property type="molecule type" value="Genomic_DNA"/>
</dbReference>
<dbReference type="RefSeq" id="WP_317978935.1">
    <property type="nucleotide sequence ID" value="NZ_BTCL01000002.1"/>
</dbReference>
<dbReference type="PROSITE" id="PS51257">
    <property type="entry name" value="PROKAR_LIPOPROTEIN"/>
    <property type="match status" value="1"/>
</dbReference>
<keyword evidence="1" id="KW-0732">Signal</keyword>
<evidence type="ECO:0000313" key="3">
    <source>
        <dbReference type="Proteomes" id="UP001285921"/>
    </source>
</evidence>
<proteinExistence type="predicted"/>
<keyword evidence="3" id="KW-1185">Reference proteome</keyword>
<comment type="caution">
    <text evidence="2">The sequence shown here is derived from an EMBL/GenBank/DDBJ whole genome shotgun (WGS) entry which is preliminary data.</text>
</comment>
<evidence type="ECO:0008006" key="4">
    <source>
        <dbReference type="Google" id="ProtNLM"/>
    </source>
</evidence>
<sequence>MKKINLIFALILCLFLLFGCSTPKTDSKVGESTNESYKVDYGLMDLANIYSSLDELESASDLIAEVSITGDIENVEYEGANFTLSDAKVKEVIKGDEIKGNIKIFEVERFNINLTKKNDKFILFLQKYQGPVTNEDAYVITGVYQGKFSISNDNKVIYDAVDYNGEMTFQNSLNSIDVNDFKKKIKEKSVK</sequence>
<name>A0ABQ6NI63_9BACL</name>